<keyword evidence="3" id="KW-1133">Transmembrane helix</keyword>
<evidence type="ECO:0000313" key="6">
    <source>
        <dbReference type="Proteomes" id="UP001059672"/>
    </source>
</evidence>
<dbReference type="PANTHER" id="PTHR45138:SF9">
    <property type="entry name" value="DIGUANYLATE CYCLASE DGCM-RELATED"/>
    <property type="match status" value="1"/>
</dbReference>
<dbReference type="SMART" id="SM00267">
    <property type="entry name" value="GGDEF"/>
    <property type="match status" value="1"/>
</dbReference>
<evidence type="ECO:0000259" key="4">
    <source>
        <dbReference type="PROSITE" id="PS50887"/>
    </source>
</evidence>
<proteinExistence type="predicted"/>
<keyword evidence="3" id="KW-0472">Membrane</keyword>
<dbReference type="SUPFAM" id="SSF55073">
    <property type="entry name" value="Nucleotide cyclase"/>
    <property type="match status" value="1"/>
</dbReference>
<dbReference type="InterPro" id="IPR050469">
    <property type="entry name" value="Diguanylate_Cyclase"/>
</dbReference>
<dbReference type="InterPro" id="IPR000160">
    <property type="entry name" value="GGDEF_dom"/>
</dbReference>
<keyword evidence="6" id="KW-1185">Reference proteome</keyword>
<dbReference type="PROSITE" id="PS50887">
    <property type="entry name" value="GGDEF"/>
    <property type="match status" value="1"/>
</dbReference>
<evidence type="ECO:0000313" key="5">
    <source>
        <dbReference type="EMBL" id="UTW09384.1"/>
    </source>
</evidence>
<accession>A0ABY5HBC6</accession>
<dbReference type="InterPro" id="IPR043128">
    <property type="entry name" value="Rev_trsase/Diguanyl_cyclase"/>
</dbReference>
<feature type="transmembrane region" description="Helical" evidence="3">
    <location>
        <begin position="27"/>
        <end position="45"/>
    </location>
</feature>
<dbReference type="Gene3D" id="3.30.70.270">
    <property type="match status" value="1"/>
</dbReference>
<dbReference type="NCBIfam" id="TIGR00254">
    <property type="entry name" value="GGDEF"/>
    <property type="match status" value="1"/>
</dbReference>
<evidence type="ECO:0000256" key="1">
    <source>
        <dbReference type="ARBA" id="ARBA00012528"/>
    </source>
</evidence>
<feature type="transmembrane region" description="Helical" evidence="3">
    <location>
        <begin position="51"/>
        <end position="70"/>
    </location>
</feature>
<evidence type="ECO:0000256" key="2">
    <source>
        <dbReference type="ARBA" id="ARBA00034247"/>
    </source>
</evidence>
<name>A0ABY5HBC6_9PSED</name>
<evidence type="ECO:0000256" key="3">
    <source>
        <dbReference type="SAM" id="Phobius"/>
    </source>
</evidence>
<dbReference type="RefSeq" id="WP_255840053.1">
    <property type="nucleotide sequence ID" value="NZ_CP073346.1"/>
</dbReference>
<dbReference type="InterPro" id="IPR029787">
    <property type="entry name" value="Nucleotide_cyclase"/>
</dbReference>
<dbReference type="Proteomes" id="UP001059672">
    <property type="component" value="Chromosome"/>
</dbReference>
<sequence length="373" mass="42292">MTPSDIPQDPTAFAHWREAQDLRARSHLAGLYYLVAWLLVWMMSAEPTEHLVFGLAGTACFGSLLILRLAHRLPEQNTQALLQRWLNRQWTLILLGALAWGLALGWIIHSSEFEESRVIAIMATIAFSTASVYHLAMRRYLSMLLLPLLYAPGLLALLLDWHTQRGHFVALVAYLSYLVLALNRNRQMYRDHLALELKLLEQQQSLEQLSRTDSLTQLGNRYQFNSLFPVMVANAHRQSEPLSLVLLDIDFFKRINDEYGHTCGDACLSAFAERMREVFRRDSDALLRLGGEEFGVLMPNTPLEQARQLAESFRQELMQQGFNVQGNTLPLTASLGVGCFAPERDSSAEAFFKRVDDALYLAKDAGRNRLALA</sequence>
<dbReference type="Pfam" id="PF00990">
    <property type="entry name" value="GGDEF"/>
    <property type="match status" value="1"/>
</dbReference>
<keyword evidence="3" id="KW-0812">Transmembrane</keyword>
<feature type="transmembrane region" description="Helical" evidence="3">
    <location>
        <begin position="115"/>
        <end position="133"/>
    </location>
</feature>
<feature type="domain" description="GGDEF" evidence="4">
    <location>
        <begin position="240"/>
        <end position="373"/>
    </location>
</feature>
<dbReference type="EMBL" id="CP073346">
    <property type="protein sequence ID" value="UTW09384.1"/>
    <property type="molecule type" value="Genomic_DNA"/>
</dbReference>
<dbReference type="CDD" id="cd01949">
    <property type="entry name" value="GGDEF"/>
    <property type="match status" value="1"/>
</dbReference>
<reference evidence="5" key="1">
    <citation type="submission" date="2021-04" db="EMBL/GenBank/DDBJ databases">
        <title>Oceanospirillales bacteria with DddD are important DMSP degraders in coastal seawater.</title>
        <authorList>
            <person name="Liu J."/>
        </authorList>
    </citation>
    <scope>NUCLEOTIDE SEQUENCE</scope>
    <source>
        <strain evidence="5">D13-4</strain>
    </source>
</reference>
<organism evidence="5 6">
    <name type="scientific">Pseudomonas benzenivorans</name>
    <dbReference type="NCBI Taxonomy" id="556533"/>
    <lineage>
        <taxon>Bacteria</taxon>
        <taxon>Pseudomonadati</taxon>
        <taxon>Pseudomonadota</taxon>
        <taxon>Gammaproteobacteria</taxon>
        <taxon>Pseudomonadales</taxon>
        <taxon>Pseudomonadaceae</taxon>
        <taxon>Pseudomonas</taxon>
    </lineage>
</organism>
<feature type="transmembrane region" description="Helical" evidence="3">
    <location>
        <begin position="140"/>
        <end position="159"/>
    </location>
</feature>
<dbReference type="EC" id="2.7.7.65" evidence="1"/>
<comment type="catalytic activity">
    <reaction evidence="2">
        <text>2 GTP = 3',3'-c-di-GMP + 2 diphosphate</text>
        <dbReference type="Rhea" id="RHEA:24898"/>
        <dbReference type="ChEBI" id="CHEBI:33019"/>
        <dbReference type="ChEBI" id="CHEBI:37565"/>
        <dbReference type="ChEBI" id="CHEBI:58805"/>
        <dbReference type="EC" id="2.7.7.65"/>
    </reaction>
</comment>
<feature type="transmembrane region" description="Helical" evidence="3">
    <location>
        <begin position="165"/>
        <end position="182"/>
    </location>
</feature>
<protein>
    <recommendedName>
        <fullName evidence="1">diguanylate cyclase</fullName>
        <ecNumber evidence="1">2.7.7.65</ecNumber>
    </recommendedName>
</protein>
<gene>
    <name evidence="5" type="ORF">KDW96_08820</name>
</gene>
<dbReference type="PANTHER" id="PTHR45138">
    <property type="entry name" value="REGULATORY COMPONENTS OF SENSORY TRANSDUCTION SYSTEM"/>
    <property type="match status" value="1"/>
</dbReference>
<feature type="transmembrane region" description="Helical" evidence="3">
    <location>
        <begin position="90"/>
        <end position="109"/>
    </location>
</feature>